<gene>
    <name evidence="1" type="ORF">LBU54_10225</name>
</gene>
<evidence type="ECO:0000313" key="1">
    <source>
        <dbReference type="EMBL" id="MCA0132958.1"/>
    </source>
</evidence>
<dbReference type="RefSeq" id="WP_224529013.1">
    <property type="nucleotide sequence ID" value="NZ_JAIUJR010000006.1"/>
</dbReference>
<reference evidence="2" key="1">
    <citation type="submission" date="2023-07" db="EMBL/GenBank/DDBJ databases">
        <authorList>
            <person name="Yue Y."/>
        </authorList>
    </citation>
    <scope>NUCLEOTIDE SEQUENCE [LARGE SCALE GENOMIC DNA]</scope>
    <source>
        <strain evidence="2">D23</strain>
    </source>
</reference>
<organism evidence="1 2">
    <name type="scientific">Winogradskyella alexanderae</name>
    <dbReference type="NCBI Taxonomy" id="2877123"/>
    <lineage>
        <taxon>Bacteria</taxon>
        <taxon>Pseudomonadati</taxon>
        <taxon>Bacteroidota</taxon>
        <taxon>Flavobacteriia</taxon>
        <taxon>Flavobacteriales</taxon>
        <taxon>Flavobacteriaceae</taxon>
        <taxon>Winogradskyella</taxon>
    </lineage>
</organism>
<sequence>MCKFNFMNDQFYIKFGESFYEKYILPKDLGLKSRQVSYWRENKVIPYFFETHQKHGRMNIPEAIWMMILKELSDIGISTEKLKILSYQVWNVPKKNKYADQVILKYIHSKKPLLSETGKVSLRDTLANEMVMDTLREEINQYTDMLKSCIANISQPHCMVYSPLTNEHSFLVNDGVLVKKLGSLTFDYPLISIPILGKLSKIISIDLNIKHKNLDYLSDLENQIREIVLFKKPKIVEIAFDDGHIKPRVITEKHVKQVELADFFLKNKIPKGSKLLIDPRSQHNYKLTLITK</sequence>
<evidence type="ECO:0000313" key="2">
    <source>
        <dbReference type="Proteomes" id="UP001198901"/>
    </source>
</evidence>
<name>A0ABS7XSF6_9FLAO</name>
<accession>A0ABS7XSF6</accession>
<comment type="caution">
    <text evidence="1">The sequence shown here is derived from an EMBL/GenBank/DDBJ whole genome shotgun (WGS) entry which is preliminary data.</text>
</comment>
<protein>
    <submittedName>
        <fullName evidence="1">Uncharacterized protein</fullName>
    </submittedName>
</protein>
<proteinExistence type="predicted"/>
<dbReference type="Proteomes" id="UP001198901">
    <property type="component" value="Unassembled WGS sequence"/>
</dbReference>
<keyword evidence="2" id="KW-1185">Reference proteome</keyword>
<dbReference type="EMBL" id="JAIUJR010000006">
    <property type="protein sequence ID" value="MCA0132958.1"/>
    <property type="molecule type" value="Genomic_DNA"/>
</dbReference>